<dbReference type="GO" id="GO:0016810">
    <property type="term" value="F:hydrolase activity, acting on carbon-nitrogen (but not peptide) bonds"/>
    <property type="evidence" value="ECO:0007669"/>
    <property type="project" value="InterPro"/>
</dbReference>
<dbReference type="AlphaFoldDB" id="A0A316YEY3"/>
<dbReference type="RefSeq" id="XP_025374834.1">
    <property type="nucleotide sequence ID" value="XM_025522554.1"/>
</dbReference>
<evidence type="ECO:0000313" key="2">
    <source>
        <dbReference type="EMBL" id="PWN87636.1"/>
    </source>
</evidence>
<dbReference type="GeneID" id="37044470"/>
<dbReference type="SUPFAM" id="SSF51556">
    <property type="entry name" value="Metallo-dependent hydrolases"/>
    <property type="match status" value="1"/>
</dbReference>
<dbReference type="InParanoid" id="A0A316YEY3"/>
<dbReference type="InterPro" id="IPR032466">
    <property type="entry name" value="Metal_Hydrolase"/>
</dbReference>
<dbReference type="Proteomes" id="UP000245768">
    <property type="component" value="Unassembled WGS sequence"/>
</dbReference>
<dbReference type="Gene3D" id="3.20.20.140">
    <property type="entry name" value="Metal-dependent hydrolases"/>
    <property type="match status" value="1"/>
</dbReference>
<feature type="domain" description="Amidohydrolase 3" evidence="1">
    <location>
        <begin position="42"/>
        <end position="535"/>
    </location>
</feature>
<dbReference type="InterPro" id="IPR013108">
    <property type="entry name" value="Amidohydro_3"/>
</dbReference>
<organism evidence="2 3">
    <name type="scientific">Acaromyces ingoldii</name>
    <dbReference type="NCBI Taxonomy" id="215250"/>
    <lineage>
        <taxon>Eukaryota</taxon>
        <taxon>Fungi</taxon>
        <taxon>Dikarya</taxon>
        <taxon>Basidiomycota</taxon>
        <taxon>Ustilaginomycotina</taxon>
        <taxon>Exobasidiomycetes</taxon>
        <taxon>Exobasidiales</taxon>
        <taxon>Cryptobasidiaceae</taxon>
        <taxon>Acaromyces</taxon>
    </lineage>
</organism>
<gene>
    <name evidence="2" type="ORF">FA10DRAFT_268969</name>
</gene>
<dbReference type="PANTHER" id="PTHR22642">
    <property type="entry name" value="IMIDAZOLONEPROPIONASE"/>
    <property type="match status" value="1"/>
</dbReference>
<protein>
    <submittedName>
        <fullName evidence="2">Amidohydrolase 3</fullName>
    </submittedName>
</protein>
<dbReference type="OrthoDB" id="3501663at2759"/>
<dbReference type="SUPFAM" id="SSF51338">
    <property type="entry name" value="Composite domain of metallo-dependent hydrolases"/>
    <property type="match status" value="1"/>
</dbReference>
<dbReference type="EMBL" id="KZ819639">
    <property type="protein sequence ID" value="PWN87636.1"/>
    <property type="molecule type" value="Genomic_DNA"/>
</dbReference>
<dbReference type="InterPro" id="IPR011059">
    <property type="entry name" value="Metal-dep_hydrolase_composite"/>
</dbReference>
<dbReference type="Pfam" id="PF07969">
    <property type="entry name" value="Amidohydro_3"/>
    <property type="match status" value="1"/>
</dbReference>
<evidence type="ECO:0000313" key="3">
    <source>
        <dbReference type="Proteomes" id="UP000245768"/>
    </source>
</evidence>
<dbReference type="Gene3D" id="2.30.40.10">
    <property type="entry name" value="Urease, subunit C, domain 1"/>
    <property type="match status" value="1"/>
</dbReference>
<dbReference type="CDD" id="cd01300">
    <property type="entry name" value="YtcJ_like"/>
    <property type="match status" value="1"/>
</dbReference>
<reference evidence="2 3" key="1">
    <citation type="journal article" date="2018" name="Mol. Biol. Evol.">
        <title>Broad Genomic Sampling Reveals a Smut Pathogenic Ancestry of the Fungal Clade Ustilaginomycotina.</title>
        <authorList>
            <person name="Kijpornyongpan T."/>
            <person name="Mondo S.J."/>
            <person name="Barry K."/>
            <person name="Sandor L."/>
            <person name="Lee J."/>
            <person name="Lipzen A."/>
            <person name="Pangilinan J."/>
            <person name="LaButti K."/>
            <person name="Hainaut M."/>
            <person name="Henrissat B."/>
            <person name="Grigoriev I.V."/>
            <person name="Spatafora J.W."/>
            <person name="Aime M.C."/>
        </authorList>
    </citation>
    <scope>NUCLEOTIDE SEQUENCE [LARGE SCALE GENOMIC DNA]</scope>
    <source>
        <strain evidence="2 3">MCA 4198</strain>
    </source>
</reference>
<dbReference type="InterPro" id="IPR033932">
    <property type="entry name" value="YtcJ-like"/>
</dbReference>
<evidence type="ECO:0000259" key="1">
    <source>
        <dbReference type="Pfam" id="PF07969"/>
    </source>
</evidence>
<dbReference type="PANTHER" id="PTHR22642:SF20">
    <property type="entry name" value="AMIDOHYDROLASE 3 DOMAIN-CONTAINING PROTEIN"/>
    <property type="match status" value="1"/>
</dbReference>
<sequence>MVLTTFTNGRFFVDSPQGGIFLSSLSVRDGKIVDGPLQGAHEVDLGGRLALPAFVDAHCHLLPLGESLDKVDLTGCTSLAHILQRLEAHNQTHPDAVRILAKNWIQGMTEPREIDRASLDTLDKPVYIESYDLHSSLLNSAALAELAIDADGRTPDPPGGKIVRDADGRATGWMQELAHLNVVAGFLQKQTTTEEKRRAIENAFAALLGAGYTAVGDLLMEEDAFAILTSLEQEQGRLPVRVRAYWHVEPKPDLAESLKAIDRAKELQERRKGSEYLQVVGIKLVSDGVIDSCTASLLAPYRDGSNAEPIWPLDRLTAAVQRADELGLQCAIHAIGDLSVHNAVEALASLGRERIVARRHRIEHLELSTAADVQKLGSLGITTSVQPVHADPALLDNWYNQLGGPHADRCCNRAFAYRDFLEAGAPIAIGTDAPTAPFPPLPNLHIATTRRSARDPQLDTRTTPQFALPLVAAVAAATQGAARACHVEHLQGSFAAGCSADFNVVDIDLFSPENEGKQMLLKAKVAQTFVQGKPV</sequence>
<dbReference type="STRING" id="215250.A0A316YEY3"/>
<accession>A0A316YEY3</accession>
<name>A0A316YEY3_9BASI</name>
<dbReference type="Gene3D" id="3.10.310.70">
    <property type="match status" value="1"/>
</dbReference>
<proteinExistence type="predicted"/>
<keyword evidence="2" id="KW-0378">Hydrolase</keyword>
<keyword evidence="3" id="KW-1185">Reference proteome</keyword>